<dbReference type="RefSeq" id="WP_017376891.1">
    <property type="nucleotide sequence ID" value="NZ_CP012508.1"/>
</dbReference>
<proteinExistence type="predicted"/>
<protein>
    <submittedName>
        <fullName evidence="1">Type IV secretion system protein IcmK</fullName>
    </submittedName>
</protein>
<dbReference type="Proteomes" id="UP000029558">
    <property type="component" value="Chromosome"/>
</dbReference>
<evidence type="ECO:0000313" key="2">
    <source>
        <dbReference type="Proteomes" id="UP000029558"/>
    </source>
</evidence>
<dbReference type="Pfam" id="PF12293">
    <property type="entry name" value="T4BSS_DotH_IcmK"/>
    <property type="match status" value="1"/>
</dbReference>
<organism evidence="1 2">
    <name type="scientific">Piscirickettsia salmonis</name>
    <dbReference type="NCBI Taxonomy" id="1238"/>
    <lineage>
        <taxon>Bacteria</taxon>
        <taxon>Pseudomonadati</taxon>
        <taxon>Pseudomonadota</taxon>
        <taxon>Gammaproteobacteria</taxon>
        <taxon>Thiotrichales</taxon>
        <taxon>Piscirickettsiaceae</taxon>
        <taxon>Piscirickettsia</taxon>
    </lineage>
</organism>
<reference evidence="1 2" key="1">
    <citation type="journal article" date="2014" name="Genome Announc.">
        <title>Comparative Genome Analysis of Two Isolates of the Fish Pathogen Piscirickettsia salmonis from Different Hosts Reveals Major Differences in Virulence-Associated Secretion Systems.</title>
        <authorList>
            <person name="Bohle H."/>
            <person name="Henriquez P."/>
            <person name="Grothusen H."/>
            <person name="Navas E."/>
            <person name="Sandoval A."/>
            <person name="Bustamante F."/>
            <person name="Bustos P."/>
            <person name="Mancilla M."/>
        </authorList>
    </citation>
    <scope>NUCLEOTIDE SEQUENCE [LARGE SCALE GENOMIC DNA]</scope>
    <source>
        <strain evidence="2">B1-32597</strain>
    </source>
</reference>
<dbReference type="OrthoDB" id="8682498at2"/>
<accession>A0A1L6TEF4</accession>
<dbReference type="EMBL" id="CP012508">
    <property type="protein sequence ID" value="ALB23863.1"/>
    <property type="molecule type" value="Genomic_DNA"/>
</dbReference>
<dbReference type="SMR" id="A0A1L6TEF4"/>
<name>A0A1L6TEF4_PISSA</name>
<dbReference type="AlphaFoldDB" id="A0A1L6TEF4"/>
<sequence length="300" mass="32967">MKFSNIILFSIKIFAISLYIYANNNLSNDLNHSKKNVNSSNNRAFEQLTKQAFPLSPEQIHQYKNNYVAEQKASIDPVGEEPSQSSSAIIPVSLQPGGIQPIVRVTKGMITSIVMTDQNGKVWPIESYSLGDKNSFNINWNKLSGVLMVQGIKPYGQTNIGVLLKGLHVPVMLSLVLGQKHWDYLDYIRVQSNQDGSSANTETVANAADYLIQLLNGIPVQGAKQLVTNAPATLQAQVWLYQGHYLLLTTGTLISPAWSARQTSTGPNKLHAYKLPVSPSLLISSNGVMQQVTVTTEKNQ</sequence>
<evidence type="ECO:0000313" key="1">
    <source>
        <dbReference type="EMBL" id="ALB23863.1"/>
    </source>
</evidence>
<gene>
    <name evidence="1" type="primary">icmK</name>
    <name evidence="1" type="ORF">KU39_2687</name>
</gene>
<dbReference type="InterPro" id="IPR022073">
    <property type="entry name" value="T4BSS_DotH_IcmK"/>
</dbReference>